<dbReference type="FunFam" id="1.10.730.10:FF:000006">
    <property type="entry name" value="Arginyl-tRNA synthetase 2, mitochondrial"/>
    <property type="match status" value="1"/>
</dbReference>
<dbReference type="SUPFAM" id="SSF52374">
    <property type="entry name" value="Nucleotidylyl transferase"/>
    <property type="match status" value="1"/>
</dbReference>
<dbReference type="GO" id="GO:0005524">
    <property type="term" value="F:ATP binding"/>
    <property type="evidence" value="ECO:0007669"/>
    <property type="project" value="UniProtKB-UniRule"/>
</dbReference>
<evidence type="ECO:0000313" key="13">
    <source>
        <dbReference type="EMBL" id="AUN99501.1"/>
    </source>
</evidence>
<name>A0A2K9NVF4_BACTC</name>
<keyword evidence="3 8" id="KW-0547">Nucleotide-binding</keyword>
<dbReference type="PANTHER" id="PTHR11956">
    <property type="entry name" value="ARGINYL-TRNA SYNTHETASE"/>
    <property type="match status" value="1"/>
</dbReference>
<dbReference type="InterPro" id="IPR014729">
    <property type="entry name" value="Rossmann-like_a/b/a_fold"/>
</dbReference>
<evidence type="ECO:0000313" key="14">
    <source>
        <dbReference type="Proteomes" id="UP000235584"/>
    </source>
</evidence>
<dbReference type="GO" id="GO:0004814">
    <property type="term" value="F:arginine-tRNA ligase activity"/>
    <property type="evidence" value="ECO:0007669"/>
    <property type="project" value="UniProtKB-UniRule"/>
</dbReference>
<organism evidence="13 14">
    <name type="scientific">Bacteriovorax stolpii</name>
    <name type="common">Bdellovibrio stolpii</name>
    <dbReference type="NCBI Taxonomy" id="960"/>
    <lineage>
        <taxon>Bacteria</taxon>
        <taxon>Pseudomonadati</taxon>
        <taxon>Bdellovibrionota</taxon>
        <taxon>Bacteriovoracia</taxon>
        <taxon>Bacteriovoracales</taxon>
        <taxon>Bacteriovoracaceae</taxon>
        <taxon>Bacteriovorax</taxon>
    </lineage>
</organism>
<evidence type="ECO:0000256" key="1">
    <source>
        <dbReference type="ARBA" id="ARBA00005594"/>
    </source>
</evidence>
<dbReference type="HAMAP" id="MF_00123">
    <property type="entry name" value="Arg_tRNA_synth"/>
    <property type="match status" value="1"/>
</dbReference>
<evidence type="ECO:0000256" key="2">
    <source>
        <dbReference type="ARBA" id="ARBA00022598"/>
    </source>
</evidence>
<dbReference type="InterPro" id="IPR005148">
    <property type="entry name" value="Arg-tRNA-synth_N"/>
</dbReference>
<sequence>MLYRSVTAIKSKRFIIPLGDIVLNQLANFSYDPAKCSLAESLFSALKKIEANLPPELTVVDFFRTLEQPPEKALGDYALPCFRFAKAIKKNPNEVATELKRLLEEEKNPWVDSVVLKGAFLNIFTNQKEVAKALVPSLVNGSGFNILKSNADHNKTKVMIEFSQPNTHKEFHVGHGRNVCLGDSICRIFTYNGYKVIAANYIGDEGTHIAKCLWGVEHYTGSEKLESVENKAEWLGQRYVEANNKLKDATDDATKLQYNKEISEILKQIENKSGKYYDTWVVTRQYCLDDFNKIYKWLDVKFDHFFYESEVSEASQAIVEEYMKKGLFVEDQGAIGFDMSDKKLGFFMARKSDGTTLYITKDLALAKVKFNDFDIDRSIYVVGSEQNFHFKQLFYALEKMGFPQAPKCYHLSYGMVVRPDGKMSSRAGNSFTFLQLINLVIEEINTYLEKYSAEWTKEQKEDTAHKLAVGAIKYGMLQADPNKEIVFDPKEWVSFEGNSGPYLMYSYARTKSILRKAQEQGLKGSLANLDLLTHESERDLMRHLYDFNQVTINACDNYRPSTIANHLFFTCKAYNRFYTEVSVMKAETEELRAARLSLLEAFADTLKTGLYLLGITPPEKM</sequence>
<evidence type="ECO:0000259" key="11">
    <source>
        <dbReference type="SMART" id="SM00836"/>
    </source>
</evidence>
<comment type="similarity">
    <text evidence="1 8 9">Belongs to the class-I aminoacyl-tRNA synthetase family.</text>
</comment>
<dbReference type="EC" id="6.1.1.19" evidence="8"/>
<gene>
    <name evidence="8 13" type="primary">argS</name>
    <name evidence="13" type="ORF">C0V70_15590</name>
</gene>
<reference evidence="13 14" key="1">
    <citation type="submission" date="2018-01" db="EMBL/GenBank/DDBJ databases">
        <title>Complete genome sequence of Bacteriovorax stolpii DSM12778.</title>
        <authorList>
            <person name="Tang B."/>
            <person name="Chang J."/>
        </authorList>
    </citation>
    <scope>NUCLEOTIDE SEQUENCE [LARGE SCALE GENOMIC DNA]</scope>
    <source>
        <strain evidence="13 14">DSM 12778</strain>
    </source>
</reference>
<feature type="domain" description="DALR anticodon binding" evidence="11">
    <location>
        <begin position="503"/>
        <end position="621"/>
    </location>
</feature>
<evidence type="ECO:0000256" key="5">
    <source>
        <dbReference type="ARBA" id="ARBA00022917"/>
    </source>
</evidence>
<dbReference type="PRINTS" id="PR01038">
    <property type="entry name" value="TRNASYNTHARG"/>
</dbReference>
<dbReference type="SMART" id="SM01016">
    <property type="entry name" value="Arg_tRNA_synt_N"/>
    <property type="match status" value="1"/>
</dbReference>
<dbReference type="Gene3D" id="1.10.730.10">
    <property type="entry name" value="Isoleucyl-tRNA Synthetase, Domain 1"/>
    <property type="match status" value="1"/>
</dbReference>
<keyword evidence="4 8" id="KW-0067">ATP-binding</keyword>
<accession>A0A2K9NVF4</accession>
<proteinExistence type="inferred from homology"/>
<dbReference type="KEGG" id="bsto:C0V70_15590"/>
<evidence type="ECO:0000256" key="7">
    <source>
        <dbReference type="ARBA" id="ARBA00049339"/>
    </source>
</evidence>
<dbReference type="AlphaFoldDB" id="A0A2K9NVF4"/>
<dbReference type="PANTHER" id="PTHR11956:SF5">
    <property type="entry name" value="ARGININE--TRNA LIGASE, CYTOPLASMIC"/>
    <property type="match status" value="1"/>
</dbReference>
<evidence type="ECO:0000259" key="12">
    <source>
        <dbReference type="SMART" id="SM01016"/>
    </source>
</evidence>
<keyword evidence="2 8" id="KW-0436">Ligase</keyword>
<evidence type="ECO:0000256" key="8">
    <source>
        <dbReference type="HAMAP-Rule" id="MF_00123"/>
    </source>
</evidence>
<dbReference type="CDD" id="cd00671">
    <property type="entry name" value="ArgRS_core"/>
    <property type="match status" value="1"/>
</dbReference>
<evidence type="ECO:0000256" key="4">
    <source>
        <dbReference type="ARBA" id="ARBA00022840"/>
    </source>
</evidence>
<dbReference type="Pfam" id="PF05746">
    <property type="entry name" value="DALR_1"/>
    <property type="match status" value="1"/>
</dbReference>
<evidence type="ECO:0000256" key="6">
    <source>
        <dbReference type="ARBA" id="ARBA00023146"/>
    </source>
</evidence>
<dbReference type="CDD" id="cd07956">
    <property type="entry name" value="Anticodon_Ia_Arg"/>
    <property type="match status" value="1"/>
</dbReference>
<dbReference type="Pfam" id="PF00750">
    <property type="entry name" value="tRNA-synt_1d"/>
    <property type="match status" value="1"/>
</dbReference>
<dbReference type="GO" id="GO:0006420">
    <property type="term" value="P:arginyl-tRNA aminoacylation"/>
    <property type="evidence" value="ECO:0007669"/>
    <property type="project" value="UniProtKB-UniRule"/>
</dbReference>
<dbReference type="SMART" id="SM00836">
    <property type="entry name" value="DALR_1"/>
    <property type="match status" value="1"/>
</dbReference>
<feature type="domain" description="Arginyl tRNA synthetase N-terminal" evidence="12">
    <location>
        <begin position="36"/>
        <end position="125"/>
    </location>
</feature>
<dbReference type="InterPro" id="IPR009080">
    <property type="entry name" value="tRNAsynth_Ia_anticodon-bd"/>
</dbReference>
<keyword evidence="10" id="KW-0175">Coiled coil</keyword>
<evidence type="ECO:0000256" key="9">
    <source>
        <dbReference type="RuleBase" id="RU363038"/>
    </source>
</evidence>
<dbReference type="NCBIfam" id="TIGR00456">
    <property type="entry name" value="argS"/>
    <property type="match status" value="1"/>
</dbReference>
<dbReference type="InterPro" id="IPR035684">
    <property type="entry name" value="ArgRS_core"/>
</dbReference>
<dbReference type="EMBL" id="CP025704">
    <property type="protein sequence ID" value="AUN99501.1"/>
    <property type="molecule type" value="Genomic_DNA"/>
</dbReference>
<dbReference type="SUPFAM" id="SSF55190">
    <property type="entry name" value="Arginyl-tRNA synthetase (ArgRS), N-terminal 'additional' domain"/>
    <property type="match status" value="1"/>
</dbReference>
<evidence type="ECO:0000256" key="10">
    <source>
        <dbReference type="SAM" id="Coils"/>
    </source>
</evidence>
<comment type="catalytic activity">
    <reaction evidence="7 8">
        <text>tRNA(Arg) + L-arginine + ATP = L-arginyl-tRNA(Arg) + AMP + diphosphate</text>
        <dbReference type="Rhea" id="RHEA:20301"/>
        <dbReference type="Rhea" id="RHEA-COMP:9658"/>
        <dbReference type="Rhea" id="RHEA-COMP:9673"/>
        <dbReference type="ChEBI" id="CHEBI:30616"/>
        <dbReference type="ChEBI" id="CHEBI:32682"/>
        <dbReference type="ChEBI" id="CHEBI:33019"/>
        <dbReference type="ChEBI" id="CHEBI:78442"/>
        <dbReference type="ChEBI" id="CHEBI:78513"/>
        <dbReference type="ChEBI" id="CHEBI:456215"/>
        <dbReference type="EC" id="6.1.1.19"/>
    </reaction>
</comment>
<feature type="short sequence motif" description="'HIGH' region" evidence="8">
    <location>
        <begin position="165"/>
        <end position="175"/>
    </location>
</feature>
<protein>
    <recommendedName>
        <fullName evidence="8">Arginine--tRNA ligase</fullName>
        <ecNumber evidence="8">6.1.1.19</ecNumber>
    </recommendedName>
    <alternativeName>
        <fullName evidence="8">Arginyl-tRNA synthetase</fullName>
        <shortName evidence="8">ArgRS</shortName>
    </alternativeName>
</protein>
<dbReference type="SUPFAM" id="SSF47323">
    <property type="entry name" value="Anticodon-binding domain of a subclass of class I aminoacyl-tRNA synthetases"/>
    <property type="match status" value="1"/>
</dbReference>
<comment type="subunit">
    <text evidence="8">Monomer.</text>
</comment>
<keyword evidence="5 8" id="KW-0648">Protein biosynthesis</keyword>
<keyword evidence="8" id="KW-0963">Cytoplasm</keyword>
<feature type="coiled-coil region" evidence="10">
    <location>
        <begin position="225"/>
        <end position="259"/>
    </location>
</feature>
<dbReference type="Pfam" id="PF03485">
    <property type="entry name" value="Arg_tRNA_synt_N"/>
    <property type="match status" value="1"/>
</dbReference>
<comment type="subcellular location">
    <subcellularLocation>
        <location evidence="8">Cytoplasm</location>
    </subcellularLocation>
</comment>
<keyword evidence="6 8" id="KW-0030">Aminoacyl-tRNA synthetase</keyword>
<dbReference type="Gene3D" id="3.40.50.620">
    <property type="entry name" value="HUPs"/>
    <property type="match status" value="1"/>
</dbReference>
<evidence type="ECO:0000256" key="3">
    <source>
        <dbReference type="ARBA" id="ARBA00022741"/>
    </source>
</evidence>
<dbReference type="InterPro" id="IPR008909">
    <property type="entry name" value="DALR_anticod-bd"/>
</dbReference>
<keyword evidence="14" id="KW-1185">Reference proteome</keyword>
<dbReference type="Gene3D" id="3.30.1360.70">
    <property type="entry name" value="Arginyl tRNA synthetase N-terminal domain"/>
    <property type="match status" value="1"/>
</dbReference>
<dbReference type="GO" id="GO:0005737">
    <property type="term" value="C:cytoplasm"/>
    <property type="evidence" value="ECO:0007669"/>
    <property type="project" value="UniProtKB-SubCell"/>
</dbReference>
<dbReference type="InterPro" id="IPR036695">
    <property type="entry name" value="Arg-tRNA-synth_N_sf"/>
</dbReference>
<dbReference type="Proteomes" id="UP000235584">
    <property type="component" value="Chromosome"/>
</dbReference>
<dbReference type="InterPro" id="IPR001278">
    <property type="entry name" value="Arg-tRNA-ligase"/>
</dbReference>